<reference evidence="1" key="1">
    <citation type="submission" date="2022-09" db="EMBL/GenBank/DDBJ databases">
        <title>Intensive care unit water sources are persistently colonized with multi-drug resistant bacteria and are the site of extensive horizontal gene transfer of antibiotic resistance genes.</title>
        <authorList>
            <person name="Diorio-Toth L."/>
        </authorList>
    </citation>
    <scope>NUCLEOTIDE SEQUENCE</scope>
    <source>
        <strain evidence="1">GD04005</strain>
    </source>
</reference>
<sequence length="150" mass="17582">MPQYLRIAEKVYKNLKDEKKFTQAPVEYINDLLKQIRKELKSTDMKLIYNFIEFNSGFKNQLIDGYLNIDVSLIPNYKYQDEYVLWLAGFIEKITVGGKKRIPPIVDNIPPEFTVTSDLRQIDVMSTDKNSEQIISYFKSGDFLNGFNQH</sequence>
<dbReference type="EMBL" id="JAOEEO010000001">
    <property type="protein sequence ID" value="MDH0563225.1"/>
    <property type="molecule type" value="Genomic_DNA"/>
</dbReference>
<protein>
    <submittedName>
        <fullName evidence="1">Uncharacterized protein</fullName>
    </submittedName>
</protein>
<proteinExistence type="predicted"/>
<evidence type="ECO:0000313" key="2">
    <source>
        <dbReference type="Proteomes" id="UP001159329"/>
    </source>
</evidence>
<organism evidence="1 2">
    <name type="scientific">Acinetobacter courvalinii</name>
    <dbReference type="NCBI Taxonomy" id="280147"/>
    <lineage>
        <taxon>Bacteria</taxon>
        <taxon>Pseudomonadati</taxon>
        <taxon>Pseudomonadota</taxon>
        <taxon>Gammaproteobacteria</taxon>
        <taxon>Moraxellales</taxon>
        <taxon>Moraxellaceae</taxon>
        <taxon>Acinetobacter</taxon>
    </lineage>
</organism>
<dbReference type="Proteomes" id="UP001159329">
    <property type="component" value="Unassembled WGS sequence"/>
</dbReference>
<dbReference type="RefSeq" id="WP_279694770.1">
    <property type="nucleotide sequence ID" value="NZ_JAOEEO010000001.1"/>
</dbReference>
<accession>A0AA42I6V4</accession>
<comment type="caution">
    <text evidence="1">The sequence shown here is derived from an EMBL/GenBank/DDBJ whole genome shotgun (WGS) entry which is preliminary data.</text>
</comment>
<name>A0AA42I6V4_9GAMM</name>
<evidence type="ECO:0000313" key="1">
    <source>
        <dbReference type="EMBL" id="MDH0563225.1"/>
    </source>
</evidence>
<gene>
    <name evidence="1" type="ORF">N7644_05925</name>
</gene>
<dbReference type="AlphaFoldDB" id="A0AA42I6V4"/>